<feature type="signal peptide" evidence="1">
    <location>
        <begin position="1"/>
        <end position="23"/>
    </location>
</feature>
<dbReference type="NCBIfam" id="TIGR03804">
    <property type="entry name" value="para_beta_helix"/>
    <property type="match status" value="1"/>
</dbReference>
<reference evidence="3 4" key="1">
    <citation type="submission" date="2023-11" db="EMBL/GenBank/DDBJ databases">
        <authorList>
            <person name="Panchal A.K."/>
            <person name="Meaney J.S."/>
            <person name="Karas B.J."/>
            <person name="diCenzo G.C."/>
        </authorList>
    </citation>
    <scope>NUCLEOTIDE SEQUENCE [LARGE SCALE GENOMIC DNA]</scope>
    <source>
        <strain evidence="3 4">NZP2235</strain>
    </source>
</reference>
<evidence type="ECO:0000256" key="1">
    <source>
        <dbReference type="SAM" id="SignalP"/>
    </source>
</evidence>
<keyword evidence="1" id="KW-0732">Signal</keyword>
<accession>A0ABZ0VQ83</accession>
<dbReference type="SMART" id="SM00722">
    <property type="entry name" value="CASH"/>
    <property type="match status" value="2"/>
</dbReference>
<name>A0ABZ0VQ83_9HYPH</name>
<organism evidence="3 4">
    <name type="scientific">Mesorhizobium huakuii</name>
    <dbReference type="NCBI Taxonomy" id="28104"/>
    <lineage>
        <taxon>Bacteria</taxon>
        <taxon>Pseudomonadati</taxon>
        <taxon>Pseudomonadota</taxon>
        <taxon>Alphaproteobacteria</taxon>
        <taxon>Hyphomicrobiales</taxon>
        <taxon>Phyllobacteriaceae</taxon>
        <taxon>Mesorhizobium</taxon>
    </lineage>
</organism>
<feature type="domain" description="Carbohydrate-binding/sugar hydrolysis" evidence="2">
    <location>
        <begin position="45"/>
        <end position="193"/>
    </location>
</feature>
<evidence type="ECO:0000313" key="4">
    <source>
        <dbReference type="Proteomes" id="UP001322481"/>
    </source>
</evidence>
<dbReference type="NCBIfam" id="TIGR04247">
    <property type="entry name" value="NosD_copper_fam"/>
    <property type="match status" value="1"/>
</dbReference>
<dbReference type="InterPro" id="IPR026464">
    <property type="entry name" value="NosD_copper_fam"/>
</dbReference>
<dbReference type="RefSeq" id="WP_322414401.1">
    <property type="nucleotide sequence ID" value="NZ_CP139858.1"/>
</dbReference>
<dbReference type="SUPFAM" id="SSF51126">
    <property type="entry name" value="Pectin lyase-like"/>
    <property type="match status" value="1"/>
</dbReference>
<evidence type="ECO:0000259" key="2">
    <source>
        <dbReference type="SMART" id="SM00722"/>
    </source>
</evidence>
<dbReference type="EMBL" id="CP139858">
    <property type="protein sequence ID" value="WQB99619.1"/>
    <property type="molecule type" value="Genomic_DNA"/>
</dbReference>
<evidence type="ECO:0000313" key="3">
    <source>
        <dbReference type="EMBL" id="WQB99619.1"/>
    </source>
</evidence>
<keyword evidence="4" id="KW-1185">Reference proteome</keyword>
<dbReference type="InterPro" id="IPR007742">
    <property type="entry name" value="NosD_dom"/>
</dbReference>
<proteinExistence type="predicted"/>
<feature type="domain" description="Carbohydrate-binding/sugar hydrolysis" evidence="2">
    <location>
        <begin position="199"/>
        <end position="399"/>
    </location>
</feature>
<protein>
    <submittedName>
        <fullName evidence="3">Nitrous oxide reductase family maturation protein NosD</fullName>
    </submittedName>
</protein>
<dbReference type="Pfam" id="PF05048">
    <property type="entry name" value="NosD"/>
    <property type="match status" value="1"/>
</dbReference>
<gene>
    <name evidence="3" type="ORF">U0R22_003804</name>
</gene>
<dbReference type="Proteomes" id="UP001322481">
    <property type="component" value="Chromosome"/>
</dbReference>
<dbReference type="InterPro" id="IPR022441">
    <property type="entry name" value="Para_beta_helix_rpt-2"/>
</dbReference>
<dbReference type="InterPro" id="IPR006626">
    <property type="entry name" value="PbH1"/>
</dbReference>
<dbReference type="InterPro" id="IPR006633">
    <property type="entry name" value="Carb-bd_sugar_hydrolysis-dom"/>
</dbReference>
<dbReference type="SMART" id="SM00710">
    <property type="entry name" value="PbH1"/>
    <property type="match status" value="7"/>
</dbReference>
<dbReference type="Gene3D" id="2.160.20.10">
    <property type="entry name" value="Single-stranded right-handed beta-helix, Pectin lyase-like"/>
    <property type="match status" value="1"/>
</dbReference>
<dbReference type="InterPro" id="IPR012334">
    <property type="entry name" value="Pectin_lyas_fold"/>
</dbReference>
<feature type="chain" id="PRO_5045427496" evidence="1">
    <location>
        <begin position="24"/>
        <end position="462"/>
    </location>
</feature>
<dbReference type="InterPro" id="IPR011050">
    <property type="entry name" value="Pectin_lyase_fold/virulence"/>
</dbReference>
<sequence length="462" mass="48573">MFRVAHLAVTGMAAFLAAIPGCAATAAEIAVPAGAAPMQAVVDAAAPGDVLRLAPGEHRGPVVIGKSLTLQGDPGASLKGNGQGSVVTLLAPDSAVRGLEIEGSGMDLDAMDAGVFATETATRAQIENNSVVGNLYGIYLHGARDAVARNNRIEGLREGRTSRSGSGVSVWNAPGAKVIGNDIRFGRDGIFANASRNNEFTGNAFANLRFGVHYMYTNDSVIADNVSTGNIVGYAIMYSNGLKVTGNVSDGDRDNGLLFNYANGSEISGNVVRGGPQPAGRWTSNGQRFVAYQDLPAADGAAPVLATASAMRIGPEKCVFIYNANKNRFSGNLFEGCEIGVHFTAGSEGNAMTGNAFVRNRNQVKYVGTRSLDWSSGGRGNYWSDNPAFDLDGDGVADKPYRPNDMIDRVLWQTPAAKVLVNSPAVQVIRWAQARFPGVFPGGVMDSHPLMYPDSIEKRGKP</sequence>